<dbReference type="InterPro" id="IPR041698">
    <property type="entry name" value="Methyltransf_25"/>
</dbReference>
<accession>A0AAU8IUX7</accession>
<name>A0AAU8IUX7_9ACTN</name>
<dbReference type="PANTHER" id="PTHR43591:SF24">
    <property type="entry name" value="2-METHOXY-6-POLYPRENYL-1,4-BENZOQUINOL METHYLASE, MITOCHONDRIAL"/>
    <property type="match status" value="1"/>
</dbReference>
<keyword evidence="2" id="KW-0489">Methyltransferase</keyword>
<proteinExistence type="predicted"/>
<dbReference type="PANTHER" id="PTHR43591">
    <property type="entry name" value="METHYLTRANSFERASE"/>
    <property type="match status" value="1"/>
</dbReference>
<feature type="domain" description="Methyltransferase" evidence="1">
    <location>
        <begin position="50"/>
        <end position="145"/>
    </location>
</feature>
<dbReference type="Gene3D" id="3.40.50.150">
    <property type="entry name" value="Vaccinia Virus protein VP39"/>
    <property type="match status" value="1"/>
</dbReference>
<dbReference type="EMBL" id="CP159534">
    <property type="protein sequence ID" value="XCJ72201.1"/>
    <property type="molecule type" value="Genomic_DNA"/>
</dbReference>
<dbReference type="KEGG" id="stac:ABII15_20510"/>
<evidence type="ECO:0000259" key="1">
    <source>
        <dbReference type="Pfam" id="PF13649"/>
    </source>
</evidence>
<sequence>MTDAADAAPVPGFRPTGSAPERYEDYVAPLMAPFVTALVDAAALCPGDTVLDLACGTGFTARLAAARVGPAGRVHGTDVSPGMLRVAVAHRPHLYPDIEFAEAPADRLPHEDGTFDAVLCQQGAQFFPDLTAACAEAARVTAPGGRFAATTWSHLDRSPYFLAQRETLAEHAGEPAAADFTRAFAVTGDVLGEALRRAGFREVESRPITLDVTLPPLADYVPGHFSALPWSELAAPDALREAGDRFAARFADRAAPDGSVTLPFTATVTTAVR</sequence>
<dbReference type="GO" id="GO:0008168">
    <property type="term" value="F:methyltransferase activity"/>
    <property type="evidence" value="ECO:0007669"/>
    <property type="project" value="UniProtKB-KW"/>
</dbReference>
<dbReference type="AlphaFoldDB" id="A0AAU8IUX7"/>
<dbReference type="CDD" id="cd02440">
    <property type="entry name" value="AdoMet_MTases"/>
    <property type="match status" value="1"/>
</dbReference>
<dbReference type="Pfam" id="PF13649">
    <property type="entry name" value="Methyltransf_25"/>
    <property type="match status" value="1"/>
</dbReference>
<organism evidence="2">
    <name type="scientific">Streptomyces tabacisoli</name>
    <dbReference type="NCBI Taxonomy" id="3156398"/>
    <lineage>
        <taxon>Bacteria</taxon>
        <taxon>Bacillati</taxon>
        <taxon>Actinomycetota</taxon>
        <taxon>Actinomycetes</taxon>
        <taxon>Kitasatosporales</taxon>
        <taxon>Streptomycetaceae</taxon>
        <taxon>Streptomyces</taxon>
    </lineage>
</organism>
<dbReference type="SUPFAM" id="SSF53335">
    <property type="entry name" value="S-adenosyl-L-methionine-dependent methyltransferases"/>
    <property type="match status" value="1"/>
</dbReference>
<keyword evidence="2" id="KW-0808">Transferase</keyword>
<dbReference type="RefSeq" id="WP_353943780.1">
    <property type="nucleotide sequence ID" value="NZ_CP159534.1"/>
</dbReference>
<gene>
    <name evidence="2" type="ORF">ABII15_20510</name>
</gene>
<dbReference type="GO" id="GO:0032259">
    <property type="term" value="P:methylation"/>
    <property type="evidence" value="ECO:0007669"/>
    <property type="project" value="UniProtKB-KW"/>
</dbReference>
<reference evidence="2" key="1">
    <citation type="submission" date="2024-06" db="EMBL/GenBank/DDBJ databases">
        <title>Streptomyces sp. strain HUAS MG91 genome sequences.</title>
        <authorList>
            <person name="Mo P."/>
        </authorList>
    </citation>
    <scope>NUCLEOTIDE SEQUENCE</scope>
    <source>
        <strain evidence="2">HUAS MG91</strain>
    </source>
</reference>
<dbReference type="InterPro" id="IPR029063">
    <property type="entry name" value="SAM-dependent_MTases_sf"/>
</dbReference>
<evidence type="ECO:0000313" key="2">
    <source>
        <dbReference type="EMBL" id="XCJ72201.1"/>
    </source>
</evidence>
<protein>
    <submittedName>
        <fullName evidence="2">Methyltransferase domain-containing protein</fullName>
    </submittedName>
</protein>